<dbReference type="InterPro" id="IPR000412">
    <property type="entry name" value="ABC_2_transport"/>
</dbReference>
<keyword evidence="7 9" id="KW-1133">Transmembrane helix</keyword>
<dbReference type="PIRSF" id="PIRSF006648">
    <property type="entry name" value="DrrB"/>
    <property type="match status" value="1"/>
</dbReference>
<feature type="transmembrane region" description="Helical" evidence="9">
    <location>
        <begin position="53"/>
        <end position="74"/>
    </location>
</feature>
<keyword evidence="5" id="KW-0997">Cell inner membrane</keyword>
<dbReference type="PROSITE" id="PS51012">
    <property type="entry name" value="ABC_TM2"/>
    <property type="match status" value="1"/>
</dbReference>
<dbReference type="PANTHER" id="PTHR30413:SF8">
    <property type="entry name" value="TRANSPORT PERMEASE PROTEIN"/>
    <property type="match status" value="1"/>
</dbReference>
<keyword evidence="8 9" id="KW-0472">Membrane</keyword>
<feature type="transmembrane region" description="Helical" evidence="9">
    <location>
        <begin position="80"/>
        <end position="97"/>
    </location>
</feature>
<evidence type="ECO:0000256" key="7">
    <source>
        <dbReference type="ARBA" id="ARBA00022989"/>
    </source>
</evidence>
<dbReference type="AlphaFoldDB" id="A0A840CNH6"/>
<keyword evidence="3 9" id="KW-0813">Transport</keyword>
<evidence type="ECO:0000256" key="5">
    <source>
        <dbReference type="ARBA" id="ARBA00022519"/>
    </source>
</evidence>
<feature type="domain" description="ABC transmembrane type-2" evidence="10">
    <location>
        <begin position="50"/>
        <end position="278"/>
    </location>
</feature>
<evidence type="ECO:0000256" key="6">
    <source>
        <dbReference type="ARBA" id="ARBA00022692"/>
    </source>
</evidence>
<evidence type="ECO:0000313" key="11">
    <source>
        <dbReference type="EMBL" id="MBB4035074.1"/>
    </source>
</evidence>
<evidence type="ECO:0000256" key="3">
    <source>
        <dbReference type="ARBA" id="ARBA00022448"/>
    </source>
</evidence>
<evidence type="ECO:0000313" key="12">
    <source>
        <dbReference type="Proteomes" id="UP000555103"/>
    </source>
</evidence>
<feature type="transmembrane region" description="Helical" evidence="9">
    <location>
        <begin position="252"/>
        <end position="275"/>
    </location>
</feature>
<feature type="transmembrane region" description="Helical" evidence="9">
    <location>
        <begin position="164"/>
        <end position="188"/>
    </location>
</feature>
<feature type="transmembrane region" description="Helical" evidence="9">
    <location>
        <begin position="123"/>
        <end position="152"/>
    </location>
</feature>
<evidence type="ECO:0000256" key="1">
    <source>
        <dbReference type="ARBA" id="ARBA00004429"/>
    </source>
</evidence>
<dbReference type="EMBL" id="JACIEP010000003">
    <property type="protein sequence ID" value="MBB4035074.1"/>
    <property type="molecule type" value="Genomic_DNA"/>
</dbReference>
<dbReference type="GO" id="GO:0140359">
    <property type="term" value="F:ABC-type transporter activity"/>
    <property type="evidence" value="ECO:0007669"/>
    <property type="project" value="InterPro"/>
</dbReference>
<dbReference type="RefSeq" id="WP_183306024.1">
    <property type="nucleotide sequence ID" value="NZ_JACIEP010000003.1"/>
</dbReference>
<name>A0A840CNH6_9BACT</name>
<dbReference type="PANTHER" id="PTHR30413">
    <property type="entry name" value="INNER MEMBRANE TRANSPORT PERMEASE"/>
    <property type="match status" value="1"/>
</dbReference>
<organism evidence="11 12">
    <name type="scientific">Dysgonomonas hofstadii</name>
    <dbReference type="NCBI Taxonomy" id="637886"/>
    <lineage>
        <taxon>Bacteria</taxon>
        <taxon>Pseudomonadati</taxon>
        <taxon>Bacteroidota</taxon>
        <taxon>Bacteroidia</taxon>
        <taxon>Bacteroidales</taxon>
        <taxon>Dysgonomonadaceae</taxon>
        <taxon>Dysgonomonas</taxon>
    </lineage>
</organism>
<evidence type="ECO:0000256" key="8">
    <source>
        <dbReference type="ARBA" id="ARBA00023136"/>
    </source>
</evidence>
<evidence type="ECO:0000256" key="2">
    <source>
        <dbReference type="ARBA" id="ARBA00007783"/>
    </source>
</evidence>
<dbReference type="Pfam" id="PF01061">
    <property type="entry name" value="ABC2_membrane"/>
    <property type="match status" value="1"/>
</dbReference>
<comment type="similarity">
    <text evidence="2 9">Belongs to the ABC-2 integral membrane protein family.</text>
</comment>
<evidence type="ECO:0000256" key="4">
    <source>
        <dbReference type="ARBA" id="ARBA00022475"/>
    </source>
</evidence>
<dbReference type="InterPro" id="IPR047817">
    <property type="entry name" value="ABC2_TM_bact-type"/>
</dbReference>
<comment type="caution">
    <text evidence="11">The sequence shown here is derived from an EMBL/GenBank/DDBJ whole genome shotgun (WGS) entry which is preliminary data.</text>
</comment>
<feature type="transmembrane region" description="Helical" evidence="9">
    <location>
        <begin position="195"/>
        <end position="214"/>
    </location>
</feature>
<dbReference type="InterPro" id="IPR013525">
    <property type="entry name" value="ABC2_TM"/>
</dbReference>
<sequence>MEVEKEHWDIIIKPKNEKFSLNYKEVWKYRDLVRMYIRRDIVTQYKQTILGPLWYVIQPLFTSLMYLVIFGNIANISTDGIPHIPFYMSGLLFWNYFSECMGRGSSTFAGNAGVFSKVYFPRLVVPISGLISGLLKLGIQFALFLGIYIYYINQGANINPNATILLFPLLILMSAFMGLGFGIIISSLTVKYRDLAILFGFLTQLWMYATPIAYPLSAIPNKVKSFRWIVELNPMTSIVETMRYSFMGEGAFSWWALGYSFVVTIVLVIFGSWIFNKMERKFIDIV</sequence>
<dbReference type="GO" id="GO:0043190">
    <property type="term" value="C:ATP-binding cassette (ABC) transporter complex"/>
    <property type="evidence" value="ECO:0007669"/>
    <property type="project" value="InterPro"/>
</dbReference>
<dbReference type="GO" id="GO:0015920">
    <property type="term" value="P:lipopolysaccharide transport"/>
    <property type="evidence" value="ECO:0007669"/>
    <property type="project" value="TreeGrafter"/>
</dbReference>
<keyword evidence="12" id="KW-1185">Reference proteome</keyword>
<accession>A0A840CNH6</accession>
<proteinExistence type="inferred from homology"/>
<evidence type="ECO:0000256" key="9">
    <source>
        <dbReference type="RuleBase" id="RU361157"/>
    </source>
</evidence>
<keyword evidence="6 9" id="KW-0812">Transmembrane</keyword>
<comment type="subcellular location">
    <subcellularLocation>
        <location evidence="1">Cell inner membrane</location>
        <topology evidence="1">Multi-pass membrane protein</topology>
    </subcellularLocation>
    <subcellularLocation>
        <location evidence="9">Cell membrane</location>
        <topology evidence="9">Multi-pass membrane protein</topology>
    </subcellularLocation>
</comment>
<keyword evidence="4 9" id="KW-1003">Cell membrane</keyword>
<reference evidence="11 12" key="1">
    <citation type="submission" date="2020-08" db="EMBL/GenBank/DDBJ databases">
        <title>Genomic Encyclopedia of Type Strains, Phase IV (KMG-IV): sequencing the most valuable type-strain genomes for metagenomic binning, comparative biology and taxonomic classification.</title>
        <authorList>
            <person name="Goeker M."/>
        </authorList>
    </citation>
    <scope>NUCLEOTIDE SEQUENCE [LARGE SCALE GENOMIC DNA]</scope>
    <source>
        <strain evidence="11 12">DSM 104969</strain>
    </source>
</reference>
<gene>
    <name evidence="11" type="ORF">GGR21_000963</name>
</gene>
<dbReference type="Proteomes" id="UP000555103">
    <property type="component" value="Unassembled WGS sequence"/>
</dbReference>
<evidence type="ECO:0000259" key="10">
    <source>
        <dbReference type="PROSITE" id="PS51012"/>
    </source>
</evidence>
<protein>
    <recommendedName>
        <fullName evidence="9">Transport permease protein</fullName>
    </recommendedName>
</protein>